<feature type="transmembrane region" description="Helical" evidence="1">
    <location>
        <begin position="82"/>
        <end position="104"/>
    </location>
</feature>
<dbReference type="Proteomes" id="UP000887574">
    <property type="component" value="Unplaced"/>
</dbReference>
<keyword evidence="1" id="KW-0812">Transmembrane</keyword>
<protein>
    <submittedName>
        <fullName evidence="3">Transmembrane protein 18</fullName>
    </submittedName>
</protein>
<organism evidence="2 3">
    <name type="scientific">Ditylenchus dipsaci</name>
    <dbReference type="NCBI Taxonomy" id="166011"/>
    <lineage>
        <taxon>Eukaryota</taxon>
        <taxon>Metazoa</taxon>
        <taxon>Ecdysozoa</taxon>
        <taxon>Nematoda</taxon>
        <taxon>Chromadorea</taxon>
        <taxon>Rhabditida</taxon>
        <taxon>Tylenchina</taxon>
        <taxon>Tylenchomorpha</taxon>
        <taxon>Sphaerularioidea</taxon>
        <taxon>Anguinidae</taxon>
        <taxon>Anguininae</taxon>
        <taxon>Ditylenchus</taxon>
    </lineage>
</organism>
<proteinExistence type="predicted"/>
<evidence type="ECO:0000313" key="3">
    <source>
        <dbReference type="WBParaSite" id="jg2990"/>
    </source>
</evidence>
<dbReference type="AlphaFoldDB" id="A0A915E666"/>
<keyword evidence="2" id="KW-1185">Reference proteome</keyword>
<keyword evidence="1" id="KW-1133">Transmembrane helix</keyword>
<accession>A0A915E666</accession>
<feature type="transmembrane region" description="Helical" evidence="1">
    <location>
        <begin position="30"/>
        <end position="51"/>
    </location>
</feature>
<dbReference type="WBParaSite" id="jg2990">
    <property type="protein sequence ID" value="jg2990"/>
    <property type="gene ID" value="jg2990"/>
</dbReference>
<name>A0A915E666_9BILA</name>
<sequence length="122" mass="13896">MRCFFEETVDILVEAAIHCEIDPVKALEKLFFLGLIFLYVHPSAAFFKFLICKAHFTPIADEYSTNYKDILPWLNSFYTMPIMAIIFTIACFLLNLATIIALGIHKAKSRSTANNQQSAQNK</sequence>
<dbReference type="Gene3D" id="1.10.150.390">
    <property type="match status" value="1"/>
</dbReference>
<evidence type="ECO:0000313" key="2">
    <source>
        <dbReference type="Proteomes" id="UP000887574"/>
    </source>
</evidence>
<reference evidence="3" key="1">
    <citation type="submission" date="2022-11" db="UniProtKB">
        <authorList>
            <consortium name="WormBaseParasite"/>
        </authorList>
    </citation>
    <scope>IDENTIFICATION</scope>
</reference>
<evidence type="ECO:0000256" key="1">
    <source>
        <dbReference type="SAM" id="Phobius"/>
    </source>
</evidence>
<keyword evidence="1" id="KW-0472">Membrane</keyword>